<dbReference type="UniPathway" id="UPA00666"/>
<feature type="transmembrane region" description="Helical" evidence="9">
    <location>
        <begin position="92"/>
        <end position="115"/>
    </location>
</feature>
<dbReference type="NCBIfam" id="TIGR00546">
    <property type="entry name" value="lnt"/>
    <property type="match status" value="1"/>
</dbReference>
<dbReference type="InterPro" id="IPR004563">
    <property type="entry name" value="Apolipo_AcylTrfase"/>
</dbReference>
<evidence type="ECO:0000256" key="8">
    <source>
        <dbReference type="ARBA" id="ARBA00023315"/>
    </source>
</evidence>
<protein>
    <recommendedName>
        <fullName evidence="9">Apolipoprotein N-acyltransferase</fullName>
        <shortName evidence="9">ALP N-acyltransferase</shortName>
        <ecNumber evidence="9">2.3.1.269</ecNumber>
    </recommendedName>
</protein>
<dbReference type="Pfam" id="PF00795">
    <property type="entry name" value="CN_hydrolase"/>
    <property type="match status" value="1"/>
</dbReference>
<accession>A0A2N5CTN7</accession>
<keyword evidence="8 9" id="KW-0012">Acyltransferase</keyword>
<dbReference type="Gene3D" id="3.60.110.10">
    <property type="entry name" value="Carbon-nitrogen hydrolase"/>
    <property type="match status" value="1"/>
</dbReference>
<dbReference type="EMBL" id="PJRQ01000022">
    <property type="protein sequence ID" value="PLR15687.1"/>
    <property type="molecule type" value="Genomic_DNA"/>
</dbReference>
<comment type="catalytic activity">
    <reaction evidence="9">
        <text>N-terminal S-1,2-diacyl-sn-glyceryl-L-cysteinyl-[lipoprotein] + a glycerophospholipid = N-acyl-S-1,2-diacyl-sn-glyceryl-L-cysteinyl-[lipoprotein] + a 2-acyl-sn-glycero-3-phospholipid + H(+)</text>
        <dbReference type="Rhea" id="RHEA:48228"/>
        <dbReference type="Rhea" id="RHEA-COMP:14681"/>
        <dbReference type="Rhea" id="RHEA-COMP:14684"/>
        <dbReference type="ChEBI" id="CHEBI:15378"/>
        <dbReference type="ChEBI" id="CHEBI:136912"/>
        <dbReference type="ChEBI" id="CHEBI:140656"/>
        <dbReference type="ChEBI" id="CHEBI:140657"/>
        <dbReference type="ChEBI" id="CHEBI:140660"/>
        <dbReference type="EC" id="2.3.1.269"/>
    </reaction>
</comment>
<dbReference type="InterPro" id="IPR045378">
    <property type="entry name" value="LNT_N"/>
</dbReference>
<dbReference type="Pfam" id="PF20154">
    <property type="entry name" value="LNT_N"/>
    <property type="match status" value="1"/>
</dbReference>
<evidence type="ECO:0000256" key="5">
    <source>
        <dbReference type="ARBA" id="ARBA00022692"/>
    </source>
</evidence>
<evidence type="ECO:0000256" key="3">
    <source>
        <dbReference type="ARBA" id="ARBA00022475"/>
    </source>
</evidence>
<dbReference type="OrthoDB" id="9804277at2"/>
<dbReference type="InterPro" id="IPR003010">
    <property type="entry name" value="C-N_Hydrolase"/>
</dbReference>
<evidence type="ECO:0000313" key="11">
    <source>
        <dbReference type="EMBL" id="AYV45867.1"/>
    </source>
</evidence>
<dbReference type="PANTHER" id="PTHR38686">
    <property type="entry name" value="APOLIPOPROTEIN N-ACYLTRANSFERASE"/>
    <property type="match status" value="1"/>
</dbReference>
<dbReference type="InterPro" id="IPR036526">
    <property type="entry name" value="C-N_Hydrolase_sf"/>
</dbReference>
<dbReference type="HAMAP" id="MF_01148">
    <property type="entry name" value="Lnt"/>
    <property type="match status" value="1"/>
</dbReference>
<feature type="transmembrane region" description="Helical" evidence="9">
    <location>
        <begin position="60"/>
        <end position="80"/>
    </location>
</feature>
<feature type="transmembrane region" description="Helical" evidence="9">
    <location>
        <begin position="197"/>
        <end position="217"/>
    </location>
</feature>
<dbReference type="Proteomes" id="UP000281192">
    <property type="component" value="Chromosome"/>
</dbReference>
<gene>
    <name evidence="9 12" type="primary">lnt</name>
    <name evidence="11" type="ORF">C1707_06145</name>
    <name evidence="12" type="ORF">CFHF_11335</name>
</gene>
<dbReference type="Proteomes" id="UP000234483">
    <property type="component" value="Unassembled WGS sequence"/>
</dbReference>
<dbReference type="CDD" id="cd07571">
    <property type="entry name" value="ALP_N-acyl_transferase"/>
    <property type="match status" value="1"/>
</dbReference>
<dbReference type="PROSITE" id="PS50263">
    <property type="entry name" value="CN_HYDROLASE"/>
    <property type="match status" value="1"/>
</dbReference>
<dbReference type="EC" id="2.3.1.269" evidence="9"/>
<evidence type="ECO:0000256" key="4">
    <source>
        <dbReference type="ARBA" id="ARBA00022679"/>
    </source>
</evidence>
<feature type="transmembrane region" description="Helical" evidence="9">
    <location>
        <begin position="20"/>
        <end position="48"/>
    </location>
</feature>
<evidence type="ECO:0000256" key="9">
    <source>
        <dbReference type="HAMAP-Rule" id="MF_01148"/>
    </source>
</evidence>
<keyword evidence="12" id="KW-0449">Lipoprotein</keyword>
<dbReference type="SUPFAM" id="SSF56317">
    <property type="entry name" value="Carbon-nitrogen hydrolase"/>
    <property type="match status" value="1"/>
</dbReference>
<dbReference type="EMBL" id="CP026100">
    <property type="protein sequence ID" value="AYV45867.1"/>
    <property type="molecule type" value="Genomic_DNA"/>
</dbReference>
<keyword evidence="4 9" id="KW-0808">Transferase</keyword>
<evidence type="ECO:0000313" key="13">
    <source>
        <dbReference type="Proteomes" id="UP000234483"/>
    </source>
</evidence>
<dbReference type="AlphaFoldDB" id="A0A2N5CTN7"/>
<feature type="transmembrane region" description="Helical" evidence="9">
    <location>
        <begin position="127"/>
        <end position="146"/>
    </location>
</feature>
<dbReference type="GO" id="GO:0005886">
    <property type="term" value="C:plasma membrane"/>
    <property type="evidence" value="ECO:0007669"/>
    <property type="project" value="UniProtKB-SubCell"/>
</dbReference>
<reference evidence="11 14" key="2">
    <citation type="submission" date="2018-01" db="EMBL/GenBank/DDBJ databases">
        <title>Complete genome sequence of Caulobacter flavus RHGG3.</title>
        <authorList>
            <person name="Yang E."/>
        </authorList>
    </citation>
    <scope>NUCLEOTIDE SEQUENCE [LARGE SCALE GENOMIC DNA]</scope>
    <source>
        <strain evidence="11 14">RHGG3</strain>
    </source>
</reference>
<dbReference type="PANTHER" id="PTHR38686:SF1">
    <property type="entry name" value="APOLIPOPROTEIN N-ACYLTRANSFERASE"/>
    <property type="match status" value="1"/>
</dbReference>
<sequence>MNLRLLTAPSPWRDRALALVAGLAAALAHPPFGLLPGLLGYALLLWLLDTADGPRPLRSAFLRGWLTGLGYFGLGTWWIGEAFMVDAANQGWMAPFAVTAMAAGLALFWGLAALLYRRFRPAGAVRVLAFAAALSALEWVRGHVLTGFPWNLPGETWRAGSAPSQAAALIGAYGLTFVTLAIAAAPAVWRQGRSGRIAVGAAALALAGLYGGGLLALKTAPPAVQASAPKIRVVQANVQQSAKWDAASFQAIVQDYVALTATPYADGRPADIVVWPEGALPAAINDYLAPGTWIRQAIMDSLQPGQLLLIGGYRYEGSVDAPVYYNSLVALRREPGDLVMAGVYDKHRLVPFGEYLPADGLLTAIGFKSMAHLGDGFATGPRPAPLAVAPGLKVQPLICYESLFPGLARPDAGVRALVNVSNDAWFGVTSGPLQHLNLASYRAIEAGRPMIRATPTGVSAMVDAQGRVIDGQRLDLGARGVIDAPLPAVGRDTLASRLGDWPLAVLVLASVAICILTSRITGQKFAVPKDMG</sequence>
<organism evidence="12 13">
    <name type="scientific">Caulobacter flavus</name>
    <dbReference type="NCBI Taxonomy" id="1679497"/>
    <lineage>
        <taxon>Bacteria</taxon>
        <taxon>Pseudomonadati</taxon>
        <taxon>Pseudomonadota</taxon>
        <taxon>Alphaproteobacteria</taxon>
        <taxon>Caulobacterales</taxon>
        <taxon>Caulobacteraceae</taxon>
        <taxon>Caulobacter</taxon>
    </lineage>
</organism>
<evidence type="ECO:0000313" key="14">
    <source>
        <dbReference type="Proteomes" id="UP000281192"/>
    </source>
</evidence>
<evidence type="ECO:0000256" key="1">
    <source>
        <dbReference type="ARBA" id="ARBA00004651"/>
    </source>
</evidence>
<evidence type="ECO:0000256" key="2">
    <source>
        <dbReference type="ARBA" id="ARBA00010065"/>
    </source>
</evidence>
<proteinExistence type="inferred from homology"/>
<dbReference type="GO" id="GO:0042158">
    <property type="term" value="P:lipoprotein biosynthetic process"/>
    <property type="evidence" value="ECO:0007669"/>
    <property type="project" value="UniProtKB-UniRule"/>
</dbReference>
<name>A0A2N5CTN7_9CAUL</name>
<dbReference type="RefSeq" id="WP_101713119.1">
    <property type="nucleotide sequence ID" value="NZ_CP026100.1"/>
</dbReference>
<evidence type="ECO:0000256" key="7">
    <source>
        <dbReference type="ARBA" id="ARBA00023136"/>
    </source>
</evidence>
<comment type="pathway">
    <text evidence="9">Protein modification; lipoprotein biosynthesis (N-acyl transfer).</text>
</comment>
<evidence type="ECO:0000256" key="6">
    <source>
        <dbReference type="ARBA" id="ARBA00022989"/>
    </source>
</evidence>
<evidence type="ECO:0000259" key="10">
    <source>
        <dbReference type="PROSITE" id="PS50263"/>
    </source>
</evidence>
<comment type="function">
    <text evidence="9">Catalyzes the phospholipid dependent N-acylation of the N-terminal cysteine of apolipoprotein, the last step in lipoprotein maturation.</text>
</comment>
<evidence type="ECO:0000313" key="12">
    <source>
        <dbReference type="EMBL" id="PLR15687.1"/>
    </source>
</evidence>
<keyword evidence="3 9" id="KW-1003">Cell membrane</keyword>
<comment type="similarity">
    <text evidence="2 9">Belongs to the CN hydrolase family. Apolipoprotein N-acyltransferase subfamily.</text>
</comment>
<keyword evidence="5 9" id="KW-0812">Transmembrane</keyword>
<dbReference type="GO" id="GO:0016410">
    <property type="term" value="F:N-acyltransferase activity"/>
    <property type="evidence" value="ECO:0007669"/>
    <property type="project" value="UniProtKB-UniRule"/>
</dbReference>
<reference evidence="12 13" key="1">
    <citation type="submission" date="2017-12" db="EMBL/GenBank/DDBJ databases">
        <title>The genome sequence of Caulobacter flavus CGMCC1 15093.</title>
        <authorList>
            <person name="Gao J."/>
            <person name="Mao X."/>
            <person name="Sun J."/>
        </authorList>
    </citation>
    <scope>NUCLEOTIDE SEQUENCE [LARGE SCALE GENOMIC DNA]</scope>
    <source>
        <strain evidence="12 13">CGMCC1 15093</strain>
    </source>
</reference>
<comment type="subcellular location">
    <subcellularLocation>
        <location evidence="1 9">Cell membrane</location>
        <topology evidence="1 9">Multi-pass membrane protein</topology>
    </subcellularLocation>
</comment>
<feature type="domain" description="CN hydrolase" evidence="10">
    <location>
        <begin position="234"/>
        <end position="488"/>
    </location>
</feature>
<feature type="transmembrane region" description="Helical" evidence="9">
    <location>
        <begin position="166"/>
        <end position="185"/>
    </location>
</feature>
<keyword evidence="14" id="KW-1185">Reference proteome</keyword>
<dbReference type="KEGG" id="cfh:C1707_06145"/>
<keyword evidence="7 9" id="KW-0472">Membrane</keyword>
<keyword evidence="6 9" id="KW-1133">Transmembrane helix</keyword>